<organism evidence="2 3">
    <name type="scientific">Coccomyxa viridis</name>
    <dbReference type="NCBI Taxonomy" id="1274662"/>
    <lineage>
        <taxon>Eukaryota</taxon>
        <taxon>Viridiplantae</taxon>
        <taxon>Chlorophyta</taxon>
        <taxon>core chlorophytes</taxon>
        <taxon>Trebouxiophyceae</taxon>
        <taxon>Trebouxiophyceae incertae sedis</taxon>
        <taxon>Coccomyxaceae</taxon>
        <taxon>Coccomyxa</taxon>
    </lineage>
</organism>
<reference evidence="2 3" key="1">
    <citation type="submission" date="2024-06" db="EMBL/GenBank/DDBJ databases">
        <authorList>
            <person name="Kraege A."/>
            <person name="Thomma B."/>
        </authorList>
    </citation>
    <scope>NUCLEOTIDE SEQUENCE [LARGE SCALE GENOMIC DNA]</scope>
</reference>
<evidence type="ECO:0000256" key="1">
    <source>
        <dbReference type="SAM" id="MobiDB-lite"/>
    </source>
</evidence>
<name>A0ABP1FT59_9CHLO</name>
<dbReference type="Proteomes" id="UP001497392">
    <property type="component" value="Unassembled WGS sequence"/>
</dbReference>
<sequence>MQHEPLQAKADYTPPSEHHAHSADSSPEKDAVTTNSSGEEEQDEDDLCIVCWEKLREVIFYHCMHMCTCQGCAGDVMAAGALCRMCCASIRSTITARF</sequence>
<feature type="region of interest" description="Disordered" evidence="1">
    <location>
        <begin position="1"/>
        <end position="44"/>
    </location>
</feature>
<keyword evidence="3" id="KW-1185">Reference proteome</keyword>
<protein>
    <submittedName>
        <fullName evidence="2">G5557 protein</fullName>
    </submittedName>
</protein>
<accession>A0ABP1FT59</accession>
<dbReference type="EMBL" id="CAXHTA020000008">
    <property type="protein sequence ID" value="CAL5223096.1"/>
    <property type="molecule type" value="Genomic_DNA"/>
</dbReference>
<gene>
    <name evidence="2" type="primary">g5557</name>
    <name evidence="2" type="ORF">VP750_LOCUS4755</name>
</gene>
<dbReference type="Gene3D" id="3.30.40.10">
    <property type="entry name" value="Zinc/RING finger domain, C3HC4 (zinc finger)"/>
    <property type="match status" value="1"/>
</dbReference>
<proteinExistence type="predicted"/>
<dbReference type="PANTHER" id="PTHR14879">
    <property type="entry name" value="CASPASE REGULATOR, RING FINGER DOMAIN-CONTAINING"/>
    <property type="match status" value="1"/>
</dbReference>
<comment type="caution">
    <text evidence="2">The sequence shown here is derived from an EMBL/GenBank/DDBJ whole genome shotgun (WGS) entry which is preliminary data.</text>
</comment>
<dbReference type="Pfam" id="PF13920">
    <property type="entry name" value="zf-C3HC4_3"/>
    <property type="match status" value="1"/>
</dbReference>
<evidence type="ECO:0000313" key="2">
    <source>
        <dbReference type="EMBL" id="CAL5223096.1"/>
    </source>
</evidence>
<dbReference type="PANTHER" id="PTHR14879:SF5">
    <property type="entry name" value="RING-TYPE DOMAIN-CONTAINING PROTEIN"/>
    <property type="match status" value="1"/>
</dbReference>
<evidence type="ECO:0000313" key="3">
    <source>
        <dbReference type="Proteomes" id="UP001497392"/>
    </source>
</evidence>
<dbReference type="InterPro" id="IPR013083">
    <property type="entry name" value="Znf_RING/FYVE/PHD"/>
</dbReference>
<dbReference type="InterPro" id="IPR051728">
    <property type="entry name" value="RING-FYVE_E3_ubiquitin-ligase"/>
</dbReference>
<feature type="compositionally biased region" description="Basic and acidic residues" evidence="1">
    <location>
        <begin position="16"/>
        <end position="31"/>
    </location>
</feature>